<dbReference type="PROSITE" id="PS00197">
    <property type="entry name" value="2FE2S_FER_1"/>
    <property type="match status" value="1"/>
</dbReference>
<dbReference type="InterPro" id="IPR036010">
    <property type="entry name" value="2Fe-2S_ferredoxin-like_sf"/>
</dbReference>
<dbReference type="Gene3D" id="3.40.50.80">
    <property type="entry name" value="Nucleotide-binding domain of ferredoxin-NADP reductase (FNR) module"/>
    <property type="match status" value="1"/>
</dbReference>
<evidence type="ECO:0000259" key="11">
    <source>
        <dbReference type="PROSITE" id="PS51384"/>
    </source>
</evidence>
<dbReference type="InterPro" id="IPR001041">
    <property type="entry name" value="2Fe-2S_ferredoxin-type"/>
</dbReference>
<dbReference type="SUPFAM" id="SSF54292">
    <property type="entry name" value="2Fe-2S ferredoxin-like"/>
    <property type="match status" value="1"/>
</dbReference>
<keyword evidence="8" id="KW-0411">Iron-sulfur</keyword>
<dbReference type="SUPFAM" id="SSF52343">
    <property type="entry name" value="Ferredoxin reductase-like, C-terminal NADP-linked domain"/>
    <property type="match status" value="1"/>
</dbReference>
<dbReference type="PROSITE" id="PS51085">
    <property type="entry name" value="2FE2S_FER_2"/>
    <property type="match status" value="1"/>
</dbReference>
<dbReference type="PANTHER" id="PTHR47354">
    <property type="entry name" value="NADH OXIDOREDUCTASE HCR"/>
    <property type="match status" value="1"/>
</dbReference>
<keyword evidence="3" id="KW-0001">2Fe-2S</keyword>
<evidence type="ECO:0000256" key="5">
    <source>
        <dbReference type="ARBA" id="ARBA00022827"/>
    </source>
</evidence>
<dbReference type="CDD" id="cd00207">
    <property type="entry name" value="fer2"/>
    <property type="match status" value="1"/>
</dbReference>
<dbReference type="InterPro" id="IPR006058">
    <property type="entry name" value="2Fe2S_fd_BS"/>
</dbReference>
<sequence length="408" mass="43855">MTETTAAAGAAMPAPDGEPGSTPAGQDGAAPRRRASFHPLEVAGVRRLTAEAIEVTFAVPAGLEGEFDYLPGQYVALRKELPDAEGNVHEVRRSYSICAEPTPGEIRVAIKRDLGGIFSTWANEELAAGDRIDVMSPAGAFVSKKITGLNDPASIDTDTEHNFVAVAAGSGITPVIAIARTVLAANENTRFDLVYANRASADVMFLEELADLKDRYPSRFALHHVLSREQRISPLLSGRIDSEKLTRLLENVIRAEEVDEWFLCGPFELVQLARDTLARRGVDADRIRFELFTTGQPQKPEGHIGRAVQADEDGENYKIEFRLDGLSGEVQSPVAAGETILNAALRARPDVPFACAGGVCGTCRAKLTGGTVKMAENYALEPDEIDAGYVLTCQSRPTSDAVSVDFDA</sequence>
<comment type="cofactor">
    <cofactor evidence="1">
        <name>FAD</name>
        <dbReference type="ChEBI" id="CHEBI:57692"/>
    </cofactor>
</comment>
<dbReference type="InterPro" id="IPR012675">
    <property type="entry name" value="Beta-grasp_dom_sf"/>
</dbReference>
<evidence type="ECO:0000256" key="7">
    <source>
        <dbReference type="ARBA" id="ARBA00023004"/>
    </source>
</evidence>
<dbReference type="InterPro" id="IPR008333">
    <property type="entry name" value="Cbr1-like_FAD-bd_dom"/>
</dbReference>
<evidence type="ECO:0000256" key="9">
    <source>
        <dbReference type="SAM" id="MobiDB-lite"/>
    </source>
</evidence>
<evidence type="ECO:0000313" key="12">
    <source>
        <dbReference type="EMBL" id="GAA3702683.1"/>
    </source>
</evidence>
<dbReference type="PROSITE" id="PS51384">
    <property type="entry name" value="FAD_FR"/>
    <property type="match status" value="1"/>
</dbReference>
<keyword evidence="7" id="KW-0408">Iron</keyword>
<evidence type="ECO:0000313" key="13">
    <source>
        <dbReference type="Proteomes" id="UP001501536"/>
    </source>
</evidence>
<feature type="domain" description="2Fe-2S ferredoxin-type" evidence="10">
    <location>
        <begin position="317"/>
        <end position="408"/>
    </location>
</feature>
<dbReference type="Proteomes" id="UP001501536">
    <property type="component" value="Unassembled WGS sequence"/>
</dbReference>
<comment type="caution">
    <text evidence="12">The sequence shown here is derived from an EMBL/GenBank/DDBJ whole genome shotgun (WGS) entry which is preliminary data.</text>
</comment>
<gene>
    <name evidence="12" type="primary">paaK</name>
    <name evidence="12" type="ORF">GCM10022377_15380</name>
</gene>
<feature type="region of interest" description="Disordered" evidence="9">
    <location>
        <begin position="1"/>
        <end position="32"/>
    </location>
</feature>
<proteinExistence type="predicted"/>
<dbReference type="PRINTS" id="PR00371">
    <property type="entry name" value="FPNCR"/>
</dbReference>
<dbReference type="InterPro" id="IPR017938">
    <property type="entry name" value="Riboflavin_synthase-like_b-brl"/>
</dbReference>
<evidence type="ECO:0000256" key="4">
    <source>
        <dbReference type="ARBA" id="ARBA00022723"/>
    </source>
</evidence>
<evidence type="ECO:0000259" key="10">
    <source>
        <dbReference type="PROSITE" id="PS51085"/>
    </source>
</evidence>
<dbReference type="Gene3D" id="2.40.30.10">
    <property type="entry name" value="Translation factors"/>
    <property type="match status" value="1"/>
</dbReference>
<evidence type="ECO:0000256" key="2">
    <source>
        <dbReference type="ARBA" id="ARBA00022630"/>
    </source>
</evidence>
<dbReference type="PRINTS" id="PR00406">
    <property type="entry name" value="CYTB5RDTASE"/>
</dbReference>
<dbReference type="InterPro" id="IPR001709">
    <property type="entry name" value="Flavoprot_Pyr_Nucl_cyt_Rdtase"/>
</dbReference>
<evidence type="ECO:0000256" key="1">
    <source>
        <dbReference type="ARBA" id="ARBA00001974"/>
    </source>
</evidence>
<dbReference type="InterPro" id="IPR050415">
    <property type="entry name" value="MRET"/>
</dbReference>
<dbReference type="PANTHER" id="PTHR47354:SF8">
    <property type="entry name" value="1,2-PHENYLACETYL-COA EPOXIDASE, SUBUNIT E"/>
    <property type="match status" value="1"/>
</dbReference>
<keyword evidence="2" id="KW-0285">Flavoprotein</keyword>
<keyword evidence="4" id="KW-0479">Metal-binding</keyword>
<dbReference type="NCBIfam" id="TIGR02160">
    <property type="entry name" value="PA_CoA_Oxy5"/>
    <property type="match status" value="1"/>
</dbReference>
<dbReference type="Gene3D" id="3.10.20.30">
    <property type="match status" value="1"/>
</dbReference>
<dbReference type="InterPro" id="IPR011884">
    <property type="entry name" value="PaaE"/>
</dbReference>
<dbReference type="InterPro" id="IPR001433">
    <property type="entry name" value="OxRdtase_FAD/NAD-bd"/>
</dbReference>
<accession>A0ABP7D9Y5</accession>
<protein>
    <submittedName>
        <fullName evidence="12">Phenylacetate-CoA oxygenase/reductase subunit PaaK</fullName>
    </submittedName>
</protein>
<evidence type="ECO:0000256" key="8">
    <source>
        <dbReference type="ARBA" id="ARBA00023014"/>
    </source>
</evidence>
<evidence type="ECO:0000256" key="3">
    <source>
        <dbReference type="ARBA" id="ARBA00022714"/>
    </source>
</evidence>
<keyword evidence="13" id="KW-1185">Reference proteome</keyword>
<feature type="compositionally biased region" description="Low complexity" evidence="9">
    <location>
        <begin position="1"/>
        <end position="20"/>
    </location>
</feature>
<organism evidence="12 13">
    <name type="scientific">Zhihengliuella alba</name>
    <dbReference type="NCBI Taxonomy" id="547018"/>
    <lineage>
        <taxon>Bacteria</taxon>
        <taxon>Bacillati</taxon>
        <taxon>Actinomycetota</taxon>
        <taxon>Actinomycetes</taxon>
        <taxon>Micrococcales</taxon>
        <taxon>Micrococcaceae</taxon>
        <taxon>Zhihengliuella</taxon>
    </lineage>
</organism>
<dbReference type="EMBL" id="BAABCJ010000002">
    <property type="protein sequence ID" value="GAA3702683.1"/>
    <property type="molecule type" value="Genomic_DNA"/>
</dbReference>
<dbReference type="CDD" id="cd06214">
    <property type="entry name" value="PA_degradation_oxidoreductase_like"/>
    <property type="match status" value="1"/>
</dbReference>
<evidence type="ECO:0000256" key="6">
    <source>
        <dbReference type="ARBA" id="ARBA00023002"/>
    </source>
</evidence>
<reference evidence="13" key="1">
    <citation type="journal article" date="2019" name="Int. J. Syst. Evol. Microbiol.">
        <title>The Global Catalogue of Microorganisms (GCM) 10K type strain sequencing project: providing services to taxonomists for standard genome sequencing and annotation.</title>
        <authorList>
            <consortium name="The Broad Institute Genomics Platform"/>
            <consortium name="The Broad Institute Genome Sequencing Center for Infectious Disease"/>
            <person name="Wu L."/>
            <person name="Ma J."/>
        </authorList>
    </citation>
    <scope>NUCLEOTIDE SEQUENCE [LARGE SCALE GENOMIC DNA]</scope>
    <source>
        <strain evidence="13">JCM 16961</strain>
    </source>
</reference>
<dbReference type="Pfam" id="PF00111">
    <property type="entry name" value="Fer2"/>
    <property type="match status" value="1"/>
</dbReference>
<dbReference type="Pfam" id="PF00970">
    <property type="entry name" value="FAD_binding_6"/>
    <property type="match status" value="1"/>
</dbReference>
<dbReference type="InterPro" id="IPR017927">
    <property type="entry name" value="FAD-bd_FR_type"/>
</dbReference>
<dbReference type="InterPro" id="IPR039261">
    <property type="entry name" value="FNR_nucleotide-bd"/>
</dbReference>
<dbReference type="SUPFAM" id="SSF63380">
    <property type="entry name" value="Riboflavin synthase domain-like"/>
    <property type="match status" value="1"/>
</dbReference>
<feature type="domain" description="FAD-binding FR-type" evidence="11">
    <location>
        <begin position="35"/>
        <end position="144"/>
    </location>
</feature>
<name>A0ABP7D9Y5_9MICC</name>
<keyword evidence="5" id="KW-0274">FAD</keyword>
<dbReference type="Pfam" id="PF00175">
    <property type="entry name" value="NAD_binding_1"/>
    <property type="match status" value="1"/>
</dbReference>
<keyword evidence="6" id="KW-0560">Oxidoreductase</keyword>